<keyword evidence="2" id="KW-1185">Reference proteome</keyword>
<proteinExistence type="predicted"/>
<dbReference type="RefSeq" id="WP_377472827.1">
    <property type="nucleotide sequence ID" value="NZ_JBHLWN010000091.1"/>
</dbReference>
<accession>A0ABV6DRV4</accession>
<protein>
    <submittedName>
        <fullName evidence="1">Uncharacterized protein</fullName>
    </submittedName>
</protein>
<name>A0ABV6DRV4_9BACL</name>
<evidence type="ECO:0000313" key="1">
    <source>
        <dbReference type="EMBL" id="MFC0215378.1"/>
    </source>
</evidence>
<gene>
    <name evidence="1" type="ORF">ACFFK0_23565</name>
</gene>
<evidence type="ECO:0000313" key="2">
    <source>
        <dbReference type="Proteomes" id="UP001589776"/>
    </source>
</evidence>
<comment type="caution">
    <text evidence="1">The sequence shown here is derived from an EMBL/GenBank/DDBJ whole genome shotgun (WGS) entry which is preliminary data.</text>
</comment>
<sequence length="56" mass="6457">MNMLDYYHMEKMYEFAKRERSKAANEFWKRAAAEKLEENGAQTGAIAAGTKEVNVK</sequence>
<organism evidence="1 2">
    <name type="scientific">Paenibacillus chartarius</name>
    <dbReference type="NCBI Taxonomy" id="747481"/>
    <lineage>
        <taxon>Bacteria</taxon>
        <taxon>Bacillati</taxon>
        <taxon>Bacillota</taxon>
        <taxon>Bacilli</taxon>
        <taxon>Bacillales</taxon>
        <taxon>Paenibacillaceae</taxon>
        <taxon>Paenibacillus</taxon>
    </lineage>
</organism>
<dbReference type="Proteomes" id="UP001589776">
    <property type="component" value="Unassembled WGS sequence"/>
</dbReference>
<reference evidence="1 2" key="1">
    <citation type="submission" date="2024-09" db="EMBL/GenBank/DDBJ databases">
        <authorList>
            <person name="Sun Q."/>
            <person name="Mori K."/>
        </authorList>
    </citation>
    <scope>NUCLEOTIDE SEQUENCE [LARGE SCALE GENOMIC DNA]</scope>
    <source>
        <strain evidence="1 2">CCM 7759</strain>
    </source>
</reference>
<dbReference type="EMBL" id="JBHLWN010000091">
    <property type="protein sequence ID" value="MFC0215378.1"/>
    <property type="molecule type" value="Genomic_DNA"/>
</dbReference>